<organism evidence="2 3">
    <name type="scientific">Geopseudomonas aromaticivorans</name>
    <dbReference type="NCBI Taxonomy" id="2849492"/>
    <lineage>
        <taxon>Bacteria</taxon>
        <taxon>Pseudomonadati</taxon>
        <taxon>Pseudomonadota</taxon>
        <taxon>Gammaproteobacteria</taxon>
        <taxon>Pseudomonadales</taxon>
        <taxon>Pseudomonadaceae</taxon>
        <taxon>Geopseudomonas</taxon>
    </lineage>
</organism>
<accession>A0ABS6MUM4</accession>
<evidence type="ECO:0000259" key="1">
    <source>
        <dbReference type="Pfam" id="PF07110"/>
    </source>
</evidence>
<sequence length="229" mass="25013">MDALKVVSFLNRRADFSLPAFSEYWRTIHRAHALTLVEAGFMQGYVQNHAVAAELDGLPAMADGSPELWIDGIDTLERLIGSREYQEGAGPDEANFVTPPVLACVTHERIVQEAREPSAMPGAIKLMLVVSRDHQASAADFRERWLRGDGGPLLAGRPLRLTRQAVVETAASAAFDGVECSWWPDLETLREAWQRRDPAAGRALVAGDSLRGLLVREEVVVPPPRPGGG</sequence>
<name>A0ABS6MUM4_9GAMM</name>
<dbReference type="Proteomes" id="UP000813068">
    <property type="component" value="Unassembled WGS sequence"/>
</dbReference>
<comment type="caution">
    <text evidence="2">The sequence shown here is derived from an EMBL/GenBank/DDBJ whole genome shotgun (WGS) entry which is preliminary data.</text>
</comment>
<reference evidence="2 3" key="1">
    <citation type="submission" date="2021-06" db="EMBL/GenBank/DDBJ databases">
        <title>Differences between aerobic and microaerobic xylene degrading microbial communities.</title>
        <authorList>
            <person name="Banerjee S."/>
            <person name="Tancsics A."/>
        </authorList>
    </citation>
    <scope>NUCLEOTIDE SEQUENCE [LARGE SCALE GENOMIC DNA]</scope>
    <source>
        <strain evidence="2 3">MAP12</strain>
    </source>
</reference>
<evidence type="ECO:0000313" key="2">
    <source>
        <dbReference type="EMBL" id="MBV2132500.1"/>
    </source>
</evidence>
<feature type="domain" description="EthD" evidence="1">
    <location>
        <begin position="15"/>
        <end position="99"/>
    </location>
</feature>
<dbReference type="EMBL" id="JAHRGL010000016">
    <property type="protein sequence ID" value="MBV2132500.1"/>
    <property type="molecule type" value="Genomic_DNA"/>
</dbReference>
<gene>
    <name evidence="2" type="ORF">KRX52_06740</name>
</gene>
<protein>
    <submittedName>
        <fullName evidence="2">EthD domain-containing protein</fullName>
    </submittedName>
</protein>
<evidence type="ECO:0000313" key="3">
    <source>
        <dbReference type="Proteomes" id="UP000813068"/>
    </source>
</evidence>
<proteinExistence type="predicted"/>
<dbReference type="Pfam" id="PF07110">
    <property type="entry name" value="EthD"/>
    <property type="match status" value="1"/>
</dbReference>
<dbReference type="InterPro" id="IPR009799">
    <property type="entry name" value="EthD_dom"/>
</dbReference>
<dbReference type="RefSeq" id="WP_217680832.1">
    <property type="nucleotide sequence ID" value="NZ_JAHRGL010000016.1"/>
</dbReference>
<keyword evidence="3" id="KW-1185">Reference proteome</keyword>